<reference evidence="10" key="1">
    <citation type="submission" date="2014-03" db="EMBL/GenBank/DDBJ databases">
        <authorList>
            <person name="Aksoy S."/>
            <person name="Warren W."/>
            <person name="Wilson R.K."/>
        </authorList>
    </citation>
    <scope>NUCLEOTIDE SEQUENCE [LARGE SCALE GENOMIC DNA]</scope>
    <source>
        <strain evidence="10">IAEA</strain>
    </source>
</reference>
<keyword evidence="10" id="KW-1185">Reference proteome</keyword>
<dbReference type="InterPro" id="IPR002136">
    <property type="entry name" value="Ribosomal_uL4"/>
</dbReference>
<dbReference type="GO" id="GO:0005840">
    <property type="term" value="C:ribosome"/>
    <property type="evidence" value="ECO:0007669"/>
    <property type="project" value="UniProtKB-KW"/>
</dbReference>
<dbReference type="GO" id="GO:0003735">
    <property type="term" value="F:structural constituent of ribosome"/>
    <property type="evidence" value="ECO:0007669"/>
    <property type="project" value="InterPro"/>
</dbReference>
<evidence type="ECO:0000313" key="9">
    <source>
        <dbReference type="EnsemblMetazoa" id="GBRI032533-PA"/>
    </source>
</evidence>
<evidence type="ECO:0000256" key="2">
    <source>
        <dbReference type="ARBA" id="ARBA00010528"/>
    </source>
</evidence>
<dbReference type="GO" id="GO:1990904">
    <property type="term" value="C:ribonucleoprotein complex"/>
    <property type="evidence" value="ECO:0007669"/>
    <property type="project" value="UniProtKB-KW"/>
</dbReference>
<protein>
    <recommendedName>
        <fullName evidence="6">Large ribosomal subunit protein uL4m</fullName>
    </recommendedName>
    <alternativeName>
        <fullName evidence="7">39S ribosomal protein L4, mitochondrial</fullName>
    </alternativeName>
</protein>
<dbReference type="InterPro" id="IPR013005">
    <property type="entry name" value="Ribosomal_uL4-like"/>
</dbReference>
<dbReference type="GO" id="GO:0006412">
    <property type="term" value="P:translation"/>
    <property type="evidence" value="ECO:0007669"/>
    <property type="project" value="InterPro"/>
</dbReference>
<dbReference type="PANTHER" id="PTHR10746">
    <property type="entry name" value="50S RIBOSOMAL PROTEIN L4"/>
    <property type="match status" value="1"/>
</dbReference>
<keyword evidence="5" id="KW-0687">Ribonucleoprotein</keyword>
<feature type="region of interest" description="Disordered" evidence="8">
    <location>
        <begin position="131"/>
        <end position="150"/>
    </location>
</feature>
<dbReference type="SUPFAM" id="SSF52166">
    <property type="entry name" value="Ribosomal protein L4"/>
    <property type="match status" value="1"/>
</dbReference>
<accession>A0A1A9WUF9</accession>
<evidence type="ECO:0000256" key="7">
    <source>
        <dbReference type="ARBA" id="ARBA00082711"/>
    </source>
</evidence>
<dbReference type="InterPro" id="IPR023574">
    <property type="entry name" value="Ribosomal_uL4_dom_sf"/>
</dbReference>
<keyword evidence="4" id="KW-0496">Mitochondrion</keyword>
<evidence type="ECO:0000256" key="6">
    <source>
        <dbReference type="ARBA" id="ARBA00040565"/>
    </source>
</evidence>
<dbReference type="VEuPathDB" id="VectorBase:GBRI032533"/>
<dbReference type="FunFam" id="3.40.1370.10:FF:000005">
    <property type="entry name" value="39S ribosomal protein L4, mitochondrial"/>
    <property type="match status" value="1"/>
</dbReference>
<comment type="subcellular location">
    <subcellularLocation>
        <location evidence="1">Mitochondrion</location>
    </subcellularLocation>
</comment>
<dbReference type="NCBIfam" id="TIGR03953">
    <property type="entry name" value="rplD_bact"/>
    <property type="match status" value="1"/>
</dbReference>
<evidence type="ECO:0000256" key="8">
    <source>
        <dbReference type="SAM" id="MobiDB-lite"/>
    </source>
</evidence>
<dbReference type="Gene3D" id="3.40.1370.10">
    <property type="match status" value="1"/>
</dbReference>
<dbReference type="GO" id="GO:0005743">
    <property type="term" value="C:mitochondrial inner membrane"/>
    <property type="evidence" value="ECO:0007669"/>
    <property type="project" value="UniProtKB-ARBA"/>
</dbReference>
<dbReference type="AlphaFoldDB" id="A0A1A9WUF9"/>
<organism evidence="9 10">
    <name type="scientific">Glossina brevipalpis</name>
    <dbReference type="NCBI Taxonomy" id="37001"/>
    <lineage>
        <taxon>Eukaryota</taxon>
        <taxon>Metazoa</taxon>
        <taxon>Ecdysozoa</taxon>
        <taxon>Arthropoda</taxon>
        <taxon>Hexapoda</taxon>
        <taxon>Insecta</taxon>
        <taxon>Pterygota</taxon>
        <taxon>Neoptera</taxon>
        <taxon>Endopterygota</taxon>
        <taxon>Diptera</taxon>
        <taxon>Brachycera</taxon>
        <taxon>Muscomorpha</taxon>
        <taxon>Hippoboscoidea</taxon>
        <taxon>Glossinidae</taxon>
        <taxon>Glossina</taxon>
    </lineage>
</organism>
<evidence type="ECO:0000256" key="4">
    <source>
        <dbReference type="ARBA" id="ARBA00023128"/>
    </source>
</evidence>
<dbReference type="STRING" id="37001.A0A1A9WUF9"/>
<proteinExistence type="inferred from homology"/>
<name>A0A1A9WUF9_9MUSC</name>
<dbReference type="PANTHER" id="PTHR10746:SF6">
    <property type="entry name" value="LARGE RIBOSOMAL SUBUNIT PROTEIN UL4M"/>
    <property type="match status" value="1"/>
</dbReference>
<evidence type="ECO:0000256" key="3">
    <source>
        <dbReference type="ARBA" id="ARBA00022980"/>
    </source>
</evidence>
<reference evidence="9" key="2">
    <citation type="submission" date="2020-05" db="UniProtKB">
        <authorList>
            <consortium name="EnsemblMetazoa"/>
        </authorList>
    </citation>
    <scope>IDENTIFICATION</scope>
    <source>
        <strain evidence="9">IAEA</strain>
    </source>
</reference>
<comment type="similarity">
    <text evidence="2">Belongs to the universal ribosomal protein uL4 family.</text>
</comment>
<keyword evidence="3" id="KW-0689">Ribosomal protein</keyword>
<dbReference type="Pfam" id="PF00573">
    <property type="entry name" value="Ribosomal_L4"/>
    <property type="match status" value="1"/>
</dbReference>
<evidence type="ECO:0000256" key="1">
    <source>
        <dbReference type="ARBA" id="ARBA00004173"/>
    </source>
</evidence>
<evidence type="ECO:0000313" key="10">
    <source>
        <dbReference type="Proteomes" id="UP000091820"/>
    </source>
</evidence>
<dbReference type="Proteomes" id="UP000091820">
    <property type="component" value="Unassembled WGS sequence"/>
</dbReference>
<dbReference type="EnsemblMetazoa" id="GBRI032533-RA">
    <property type="protein sequence ID" value="GBRI032533-PA"/>
    <property type="gene ID" value="GBRI032533"/>
</dbReference>
<evidence type="ECO:0000256" key="5">
    <source>
        <dbReference type="ARBA" id="ARBA00023274"/>
    </source>
</evidence>
<sequence>MLTFLNKSKSLLPKIRYFASTRSLRTTIEDLTKENETELAAVTHSNAQEAPPPLILAQSCLDVYQPVQLNACRQVWIENIDDVQERKLGIIELHPDVFAAQPRVDVIQENIEWQRKYRFVSFAHTKTRAEVRGGGRKPWPQKGTGRARHGSIRSPLFKGGGVAHGPRSPTTHFYMLPFFKRVMGLTSTLSVKLAQDDLHVIKNVEIPNGDYQFIKDLIIERNWGPSVLIVDKEDIFPENICRATDKLAYVNLMPAYSLNTYSMLKHDTLVLTIDAVRHIEERLLYQLHRSDSWAKGAPFKLSQV</sequence>